<feature type="transmembrane region" description="Helical" evidence="1">
    <location>
        <begin position="246"/>
        <end position="265"/>
    </location>
</feature>
<keyword evidence="3" id="KW-1185">Reference proteome</keyword>
<proteinExistence type="predicted"/>
<evidence type="ECO:0000313" key="2">
    <source>
        <dbReference type="EMBL" id="GMH80730.1"/>
    </source>
</evidence>
<evidence type="ECO:0000256" key="1">
    <source>
        <dbReference type="SAM" id="Phobius"/>
    </source>
</evidence>
<feature type="transmembrane region" description="Helical" evidence="1">
    <location>
        <begin position="201"/>
        <end position="219"/>
    </location>
</feature>
<comment type="caution">
    <text evidence="2">The sequence shown here is derived from an EMBL/GenBank/DDBJ whole genome shotgun (WGS) entry which is preliminary data.</text>
</comment>
<dbReference type="PANTHER" id="PTHR10612">
    <property type="entry name" value="APOLIPOPROTEIN D"/>
    <property type="match status" value="1"/>
</dbReference>
<dbReference type="GO" id="GO:0006629">
    <property type="term" value="P:lipid metabolic process"/>
    <property type="evidence" value="ECO:0007669"/>
    <property type="project" value="TreeGrafter"/>
</dbReference>
<dbReference type="GO" id="GO:0005737">
    <property type="term" value="C:cytoplasm"/>
    <property type="evidence" value="ECO:0007669"/>
    <property type="project" value="TreeGrafter"/>
</dbReference>
<dbReference type="EMBL" id="BRXY01000249">
    <property type="protein sequence ID" value="GMH80730.1"/>
    <property type="molecule type" value="Genomic_DNA"/>
</dbReference>
<dbReference type="Gene3D" id="2.40.128.20">
    <property type="match status" value="1"/>
</dbReference>
<dbReference type="GO" id="GO:0000302">
    <property type="term" value="P:response to reactive oxygen species"/>
    <property type="evidence" value="ECO:0007669"/>
    <property type="project" value="TreeGrafter"/>
</dbReference>
<feature type="transmembrane region" description="Helical" evidence="1">
    <location>
        <begin position="302"/>
        <end position="322"/>
    </location>
</feature>
<sequence>MRCFNEVETKKFINSKGRLSLTSYILSLLHETLNVPSKTVLSISYDKLSGEETDELRCGAGSLDVVLKEGEGGEEVEKQIQWYLEEEKWKEIPRVWDWGTKISDVTNLVHLTSLSNHGRSYTTSLSNAGSYTLKGVEECYYGTGQGKVGARVCVSVVTVNGKMCLLGHGVEGKEGRVFDNFRRRGRGEEIVKFEKEEKGGLTFLPLMAAIYAVGGAGFYSPAFLDFFENVRQIQENADPKDAMDAINFWIFFAVSHPILQPILFLSEVMHGSPGPRIGGLVPYTFVLLNVLFILVTSKWKEISLSLNIFLFSSAIFYVGAGLKGEGSMADYNLGLNDDYKTEKVRGCPAYEDVRLKSMDNFDLNKYEGLWYEHKFHDYTQFKEVYDTTLDIKLTEGGEGWKDDFGIRGPSPKSSPRSWDKSPVANGAHYFLFGRVDKNDPKGVLRESGFGVEFPNYIVDVQKDSDGNYKEAIQFQCLERGGVRVFEGINFMSRNEVMTDEEMSAMHARAAEAGMEKYGSAPEQMHTVERRLKSQGDVDDGAWQGMWKSLGVDKLLEQLAVLIEDGGR</sequence>
<organism evidence="2 3">
    <name type="scientific">Triparma strigata</name>
    <dbReference type="NCBI Taxonomy" id="1606541"/>
    <lineage>
        <taxon>Eukaryota</taxon>
        <taxon>Sar</taxon>
        <taxon>Stramenopiles</taxon>
        <taxon>Ochrophyta</taxon>
        <taxon>Bolidophyceae</taxon>
        <taxon>Parmales</taxon>
        <taxon>Triparmaceae</taxon>
        <taxon>Triparma</taxon>
    </lineage>
</organism>
<keyword evidence="1" id="KW-1133">Transmembrane helix</keyword>
<dbReference type="InterPro" id="IPR012674">
    <property type="entry name" value="Calycin"/>
</dbReference>
<keyword evidence="1" id="KW-0472">Membrane</keyword>
<feature type="transmembrane region" description="Helical" evidence="1">
    <location>
        <begin position="277"/>
        <end position="296"/>
    </location>
</feature>
<dbReference type="AlphaFoldDB" id="A0A9W7B3B6"/>
<name>A0A9W7B3B6_9STRA</name>
<protein>
    <submittedName>
        <fullName evidence="2">Uncharacterized protein</fullName>
    </submittedName>
</protein>
<gene>
    <name evidence="2" type="ORF">TrST_g14352</name>
</gene>
<reference evidence="3" key="1">
    <citation type="journal article" date="2023" name="Commun. Biol.">
        <title>Genome analysis of Parmales, the sister group of diatoms, reveals the evolutionary specialization of diatoms from phago-mixotrophs to photoautotrophs.</title>
        <authorList>
            <person name="Ban H."/>
            <person name="Sato S."/>
            <person name="Yoshikawa S."/>
            <person name="Yamada K."/>
            <person name="Nakamura Y."/>
            <person name="Ichinomiya M."/>
            <person name="Sato N."/>
            <person name="Blanc-Mathieu R."/>
            <person name="Endo H."/>
            <person name="Kuwata A."/>
            <person name="Ogata H."/>
        </authorList>
    </citation>
    <scope>NUCLEOTIDE SEQUENCE [LARGE SCALE GENOMIC DNA]</scope>
    <source>
        <strain evidence="3">NIES 3701</strain>
    </source>
</reference>
<keyword evidence="1" id="KW-0812">Transmembrane</keyword>
<accession>A0A9W7B3B6</accession>
<dbReference type="OrthoDB" id="440612at2759"/>
<dbReference type="Proteomes" id="UP001165085">
    <property type="component" value="Unassembled WGS sequence"/>
</dbReference>
<dbReference type="PANTHER" id="PTHR10612:SF34">
    <property type="entry name" value="APOLIPOPROTEIN D"/>
    <property type="match status" value="1"/>
</dbReference>
<dbReference type="SUPFAM" id="SSF50814">
    <property type="entry name" value="Lipocalins"/>
    <property type="match status" value="1"/>
</dbReference>
<dbReference type="FunFam" id="2.40.128.20:FF:000054">
    <property type="entry name" value="Uncharacterized protein"/>
    <property type="match status" value="1"/>
</dbReference>
<evidence type="ECO:0000313" key="3">
    <source>
        <dbReference type="Proteomes" id="UP001165085"/>
    </source>
</evidence>